<dbReference type="Proteomes" id="UP000230750">
    <property type="component" value="Unassembled WGS sequence"/>
</dbReference>
<evidence type="ECO:0000313" key="1">
    <source>
        <dbReference type="EMBL" id="PIK45619.1"/>
    </source>
</evidence>
<proteinExistence type="predicted"/>
<dbReference type="OrthoDB" id="10423313at2759"/>
<protein>
    <submittedName>
        <fullName evidence="1">Uncharacterized protein</fullName>
    </submittedName>
</protein>
<organism evidence="1 2">
    <name type="scientific">Stichopus japonicus</name>
    <name type="common">Sea cucumber</name>
    <dbReference type="NCBI Taxonomy" id="307972"/>
    <lineage>
        <taxon>Eukaryota</taxon>
        <taxon>Metazoa</taxon>
        <taxon>Echinodermata</taxon>
        <taxon>Eleutherozoa</taxon>
        <taxon>Echinozoa</taxon>
        <taxon>Holothuroidea</taxon>
        <taxon>Aspidochirotacea</taxon>
        <taxon>Aspidochirotida</taxon>
        <taxon>Stichopodidae</taxon>
        <taxon>Apostichopus</taxon>
    </lineage>
</organism>
<dbReference type="AlphaFoldDB" id="A0A2G8KCD3"/>
<keyword evidence="2" id="KW-1185">Reference proteome</keyword>
<accession>A0A2G8KCD3</accession>
<reference evidence="1 2" key="1">
    <citation type="journal article" date="2017" name="PLoS Biol.">
        <title>The sea cucumber genome provides insights into morphological evolution and visceral regeneration.</title>
        <authorList>
            <person name="Zhang X."/>
            <person name="Sun L."/>
            <person name="Yuan J."/>
            <person name="Sun Y."/>
            <person name="Gao Y."/>
            <person name="Zhang L."/>
            <person name="Li S."/>
            <person name="Dai H."/>
            <person name="Hamel J.F."/>
            <person name="Liu C."/>
            <person name="Yu Y."/>
            <person name="Liu S."/>
            <person name="Lin W."/>
            <person name="Guo K."/>
            <person name="Jin S."/>
            <person name="Xu P."/>
            <person name="Storey K.B."/>
            <person name="Huan P."/>
            <person name="Zhang T."/>
            <person name="Zhou Y."/>
            <person name="Zhang J."/>
            <person name="Lin C."/>
            <person name="Li X."/>
            <person name="Xing L."/>
            <person name="Huo D."/>
            <person name="Sun M."/>
            <person name="Wang L."/>
            <person name="Mercier A."/>
            <person name="Li F."/>
            <person name="Yang H."/>
            <person name="Xiang J."/>
        </authorList>
    </citation>
    <scope>NUCLEOTIDE SEQUENCE [LARGE SCALE GENOMIC DNA]</scope>
    <source>
        <strain evidence="1">Shaxun</strain>
        <tissue evidence="1">Muscle</tissue>
    </source>
</reference>
<dbReference type="EMBL" id="MRZV01000701">
    <property type="protein sequence ID" value="PIK45619.1"/>
    <property type="molecule type" value="Genomic_DNA"/>
</dbReference>
<name>A0A2G8KCD3_STIJA</name>
<sequence length="249" mass="28518">MYLEPQLFLPVKPPFPEVLNCDQHVIYIDFGTVTSRGFEDYENDTCFDFSGPEFAVTIPLLCDSPGGIPMYSLTLAKFYQHDRLDFPKVNIAFKYKAVDELTLSENGVILREGRDELRIRIIESQTDPCEPPPRIMRHEFEEFINEDLQLGAPEPHFEFCDRHQQINNYFCSIVGSIGSEVRKVAPNFCQSVWQSDDQAICKASMEIETISPGFRSFLLQSEKEPLNIIASMAFFGNYTIGLKYPCITK</sequence>
<comment type="caution">
    <text evidence="1">The sequence shown here is derived from an EMBL/GenBank/DDBJ whole genome shotgun (WGS) entry which is preliminary data.</text>
</comment>
<evidence type="ECO:0000313" key="2">
    <source>
        <dbReference type="Proteomes" id="UP000230750"/>
    </source>
</evidence>
<gene>
    <name evidence="1" type="ORF">BSL78_17524</name>
</gene>